<evidence type="ECO:0000313" key="4">
    <source>
        <dbReference type="Proteomes" id="UP001250662"/>
    </source>
</evidence>
<keyword evidence="4" id="KW-1185">Reference proteome</keyword>
<keyword evidence="3" id="KW-0808">Transferase</keyword>
<gene>
    <name evidence="3" type="ORF">RM520_05625</name>
</gene>
<dbReference type="InterPro" id="IPR000192">
    <property type="entry name" value="Aminotrans_V_dom"/>
</dbReference>
<feature type="domain" description="Aminotransferase class V" evidence="2">
    <location>
        <begin position="45"/>
        <end position="352"/>
    </location>
</feature>
<dbReference type="PANTHER" id="PTHR43586:SF15">
    <property type="entry name" value="BLR3095 PROTEIN"/>
    <property type="match status" value="1"/>
</dbReference>
<reference evidence="3 4" key="1">
    <citation type="submission" date="2023-09" db="EMBL/GenBank/DDBJ databases">
        <authorList>
            <person name="Rey-Velasco X."/>
        </authorList>
    </citation>
    <scope>NUCLEOTIDE SEQUENCE [LARGE SCALE GENOMIC DNA]</scope>
    <source>
        <strain evidence="3 4">P007</strain>
    </source>
</reference>
<keyword evidence="1" id="KW-0663">Pyridoxal phosphate</keyword>
<dbReference type="Gene3D" id="3.90.1150.10">
    <property type="entry name" value="Aspartate Aminotransferase, domain 1"/>
    <property type="match status" value="1"/>
</dbReference>
<sequence>MEKIRKKFPVLQQYIYANTAATGLLSEDLLEWRQEHDLDYLIGGSMMKMNSNKLHSQTRKVVGEFFNCPSDNVALVPSFTIGLNMLLEGLDKNEKILLLKGDYPSLNWPFESRGFDIQFVDITHDVEEQIFNKVKKESITVLALSMVQWLNGVKIDLEFLTKLKSSFPELMIIADGTQFLGTSNFDFSSSALDIIGASAYKWLLAGFGNGLLLIDEKVMHRFSLVSNGYGSGRNVVEQGHKRTFCKRLEPGHLDSLNFGSLEFGLNFLSGIGMNTVDLKMKELATTAKEIFTELGLLEKNVVNREQHSTIFNIKASQEVFTKLTQENVICAQRGDGIRISFHFYNTINEIKAIAEILKNAN</sequence>
<keyword evidence="3" id="KW-0032">Aminotransferase</keyword>
<organism evidence="3 4">
    <name type="scientific">Croceitalea vernalis</name>
    <dbReference type="NCBI Taxonomy" id="3075599"/>
    <lineage>
        <taxon>Bacteria</taxon>
        <taxon>Pseudomonadati</taxon>
        <taxon>Bacteroidota</taxon>
        <taxon>Flavobacteriia</taxon>
        <taxon>Flavobacteriales</taxon>
        <taxon>Flavobacteriaceae</taxon>
        <taxon>Croceitalea</taxon>
    </lineage>
</organism>
<evidence type="ECO:0000256" key="1">
    <source>
        <dbReference type="ARBA" id="ARBA00022898"/>
    </source>
</evidence>
<evidence type="ECO:0000313" key="3">
    <source>
        <dbReference type="EMBL" id="MDT0621092.1"/>
    </source>
</evidence>
<comment type="caution">
    <text evidence="3">The sequence shown here is derived from an EMBL/GenBank/DDBJ whole genome shotgun (WGS) entry which is preliminary data.</text>
</comment>
<dbReference type="EMBL" id="JAVRHU010000001">
    <property type="protein sequence ID" value="MDT0621092.1"/>
    <property type="molecule type" value="Genomic_DNA"/>
</dbReference>
<dbReference type="InterPro" id="IPR015422">
    <property type="entry name" value="PyrdxlP-dep_Trfase_small"/>
</dbReference>
<dbReference type="Proteomes" id="UP001250662">
    <property type="component" value="Unassembled WGS sequence"/>
</dbReference>
<dbReference type="SUPFAM" id="SSF53383">
    <property type="entry name" value="PLP-dependent transferases"/>
    <property type="match status" value="1"/>
</dbReference>
<dbReference type="PANTHER" id="PTHR43586">
    <property type="entry name" value="CYSTEINE DESULFURASE"/>
    <property type="match status" value="1"/>
</dbReference>
<name>A0ABU3BG08_9FLAO</name>
<dbReference type="GO" id="GO:0008483">
    <property type="term" value="F:transaminase activity"/>
    <property type="evidence" value="ECO:0007669"/>
    <property type="project" value="UniProtKB-KW"/>
</dbReference>
<evidence type="ECO:0000259" key="2">
    <source>
        <dbReference type="Pfam" id="PF00266"/>
    </source>
</evidence>
<dbReference type="InterPro" id="IPR015421">
    <property type="entry name" value="PyrdxlP-dep_Trfase_major"/>
</dbReference>
<accession>A0ABU3BG08</accession>
<proteinExistence type="predicted"/>
<protein>
    <submittedName>
        <fullName evidence="3">Aminotransferase class V-fold PLP-dependent enzyme</fullName>
    </submittedName>
</protein>
<dbReference type="Pfam" id="PF00266">
    <property type="entry name" value="Aminotran_5"/>
    <property type="match status" value="1"/>
</dbReference>
<dbReference type="Gene3D" id="3.40.640.10">
    <property type="entry name" value="Type I PLP-dependent aspartate aminotransferase-like (Major domain)"/>
    <property type="match status" value="1"/>
</dbReference>
<dbReference type="RefSeq" id="WP_311384723.1">
    <property type="nucleotide sequence ID" value="NZ_JAVRHU010000001.1"/>
</dbReference>
<dbReference type="InterPro" id="IPR015424">
    <property type="entry name" value="PyrdxlP-dep_Trfase"/>
</dbReference>